<organism evidence="1">
    <name type="scientific">marine sediment metagenome</name>
    <dbReference type="NCBI Taxonomy" id="412755"/>
    <lineage>
        <taxon>unclassified sequences</taxon>
        <taxon>metagenomes</taxon>
        <taxon>ecological metagenomes</taxon>
    </lineage>
</organism>
<accession>A0A0F9QRC6</accession>
<proteinExistence type="predicted"/>
<evidence type="ECO:0000313" key="1">
    <source>
        <dbReference type="EMBL" id="KKN45059.1"/>
    </source>
</evidence>
<protein>
    <submittedName>
        <fullName evidence="1">Uncharacterized protein</fullName>
    </submittedName>
</protein>
<sequence>MPGFNVDLPPLPKFEGLSAEDLRLELEDYLRKLTVALEETFAKVYTRGELVNREQMYKRTAVNDVNYTVTKSDFIVAYTALSAQRTVILPTTTANSGRRLIIKDEAGGAGANNIVIDPEGATTIDGNATLTISANYGQSRLCSDGTNWFVW</sequence>
<dbReference type="AlphaFoldDB" id="A0A0F9QRC6"/>
<name>A0A0F9QRC6_9ZZZZ</name>
<dbReference type="EMBL" id="LAZR01001413">
    <property type="protein sequence ID" value="KKN45059.1"/>
    <property type="molecule type" value="Genomic_DNA"/>
</dbReference>
<comment type="caution">
    <text evidence="1">The sequence shown here is derived from an EMBL/GenBank/DDBJ whole genome shotgun (WGS) entry which is preliminary data.</text>
</comment>
<reference evidence="1" key="1">
    <citation type="journal article" date="2015" name="Nature">
        <title>Complex archaea that bridge the gap between prokaryotes and eukaryotes.</title>
        <authorList>
            <person name="Spang A."/>
            <person name="Saw J.H."/>
            <person name="Jorgensen S.L."/>
            <person name="Zaremba-Niedzwiedzka K."/>
            <person name="Martijn J."/>
            <person name="Lind A.E."/>
            <person name="van Eijk R."/>
            <person name="Schleper C."/>
            <person name="Guy L."/>
            <person name="Ettema T.J."/>
        </authorList>
    </citation>
    <scope>NUCLEOTIDE SEQUENCE</scope>
</reference>
<gene>
    <name evidence="1" type="ORF">LCGC14_0686840</name>
</gene>